<dbReference type="InterPro" id="IPR046522">
    <property type="entry name" value="DUF6699"/>
</dbReference>
<sequence>EPATLPPSERIIVLCDVGWISQLWGPIVIERSGGRVTIRDLLERIYAFFQTHLTAAEVEHISSLEPNNYGLLVDAYQRRTTQRRLGVLRDWEWREGMRRVDCLGDRRWWWGVWVTYNSDETWHLNLGFMN</sequence>
<feature type="non-terminal residue" evidence="2">
    <location>
        <position position="1"/>
    </location>
</feature>
<evidence type="ECO:0000313" key="2">
    <source>
        <dbReference type="EMBL" id="KIO12050.1"/>
    </source>
</evidence>
<feature type="domain" description="DUF6699" evidence="1">
    <location>
        <begin position="1"/>
        <end position="116"/>
    </location>
</feature>
<reference evidence="3" key="2">
    <citation type="submission" date="2015-01" db="EMBL/GenBank/DDBJ databases">
        <title>Evolutionary Origins and Diversification of the Mycorrhizal Mutualists.</title>
        <authorList>
            <consortium name="DOE Joint Genome Institute"/>
            <consortium name="Mycorrhizal Genomics Consortium"/>
            <person name="Kohler A."/>
            <person name="Kuo A."/>
            <person name="Nagy L.G."/>
            <person name="Floudas D."/>
            <person name="Copeland A."/>
            <person name="Barry K.W."/>
            <person name="Cichocki N."/>
            <person name="Veneault-Fourrey C."/>
            <person name="LaButti K."/>
            <person name="Lindquist E.A."/>
            <person name="Lipzen A."/>
            <person name="Lundell T."/>
            <person name="Morin E."/>
            <person name="Murat C."/>
            <person name="Riley R."/>
            <person name="Ohm R."/>
            <person name="Sun H."/>
            <person name="Tunlid A."/>
            <person name="Henrissat B."/>
            <person name="Grigoriev I.V."/>
            <person name="Hibbett D.S."/>
            <person name="Martin F."/>
        </authorList>
    </citation>
    <scope>NUCLEOTIDE SEQUENCE [LARGE SCALE GENOMIC DNA]</scope>
    <source>
        <strain evidence="3">Marx 270</strain>
    </source>
</reference>
<proteinExistence type="predicted"/>
<accession>A0A0C3PE27</accession>
<dbReference type="STRING" id="870435.A0A0C3PE27"/>
<name>A0A0C3PE27_PISTI</name>
<evidence type="ECO:0000259" key="1">
    <source>
        <dbReference type="Pfam" id="PF20415"/>
    </source>
</evidence>
<dbReference type="EMBL" id="KN831948">
    <property type="protein sequence ID" value="KIO12050.1"/>
    <property type="molecule type" value="Genomic_DNA"/>
</dbReference>
<reference evidence="2 3" key="1">
    <citation type="submission" date="2014-04" db="EMBL/GenBank/DDBJ databases">
        <authorList>
            <consortium name="DOE Joint Genome Institute"/>
            <person name="Kuo A."/>
            <person name="Kohler A."/>
            <person name="Costa M.D."/>
            <person name="Nagy L.G."/>
            <person name="Floudas D."/>
            <person name="Copeland A."/>
            <person name="Barry K.W."/>
            <person name="Cichocki N."/>
            <person name="Veneault-Fourrey C."/>
            <person name="LaButti K."/>
            <person name="Lindquist E.A."/>
            <person name="Lipzen A."/>
            <person name="Lundell T."/>
            <person name="Morin E."/>
            <person name="Murat C."/>
            <person name="Sun H."/>
            <person name="Tunlid A."/>
            <person name="Henrissat B."/>
            <person name="Grigoriev I.V."/>
            <person name="Hibbett D.S."/>
            <person name="Martin F."/>
            <person name="Nordberg H.P."/>
            <person name="Cantor M.N."/>
            <person name="Hua S.X."/>
        </authorList>
    </citation>
    <scope>NUCLEOTIDE SEQUENCE [LARGE SCALE GENOMIC DNA]</scope>
    <source>
        <strain evidence="2 3">Marx 270</strain>
    </source>
</reference>
<evidence type="ECO:0000313" key="3">
    <source>
        <dbReference type="Proteomes" id="UP000054217"/>
    </source>
</evidence>
<dbReference type="InParanoid" id="A0A0C3PE27"/>
<dbReference type="HOGENOM" id="CLU_160410_0_0_1"/>
<dbReference type="Proteomes" id="UP000054217">
    <property type="component" value="Unassembled WGS sequence"/>
</dbReference>
<dbReference type="OrthoDB" id="3241567at2759"/>
<dbReference type="Pfam" id="PF20415">
    <property type="entry name" value="DUF6699"/>
    <property type="match status" value="1"/>
</dbReference>
<feature type="non-terminal residue" evidence="2">
    <location>
        <position position="130"/>
    </location>
</feature>
<keyword evidence="3" id="KW-1185">Reference proteome</keyword>
<dbReference type="AlphaFoldDB" id="A0A0C3PE27"/>
<protein>
    <recommendedName>
        <fullName evidence="1">DUF6699 domain-containing protein</fullName>
    </recommendedName>
</protein>
<organism evidence="2 3">
    <name type="scientific">Pisolithus tinctorius Marx 270</name>
    <dbReference type="NCBI Taxonomy" id="870435"/>
    <lineage>
        <taxon>Eukaryota</taxon>
        <taxon>Fungi</taxon>
        <taxon>Dikarya</taxon>
        <taxon>Basidiomycota</taxon>
        <taxon>Agaricomycotina</taxon>
        <taxon>Agaricomycetes</taxon>
        <taxon>Agaricomycetidae</taxon>
        <taxon>Boletales</taxon>
        <taxon>Sclerodermatineae</taxon>
        <taxon>Pisolithaceae</taxon>
        <taxon>Pisolithus</taxon>
    </lineage>
</organism>
<gene>
    <name evidence="2" type="ORF">M404DRAFT_66918</name>
</gene>